<dbReference type="OrthoDB" id="3430276at2"/>
<dbReference type="Pfam" id="PF04149">
    <property type="entry name" value="DUF397"/>
    <property type="match status" value="1"/>
</dbReference>
<sequence length="65" mass="7123">MEKIDTSTLNWVKSSFSGSGQCCEAAHLNNGTAFRDSKNPNGGTVIFTHGNWKTFINGVKLDKFN</sequence>
<dbReference type="RefSeq" id="WP_104480499.1">
    <property type="nucleotide sequence ID" value="NZ_CP154825.1"/>
</dbReference>
<evidence type="ECO:0000313" key="3">
    <source>
        <dbReference type="Proteomes" id="UP000239203"/>
    </source>
</evidence>
<dbReference type="Proteomes" id="UP000239203">
    <property type="component" value="Unassembled WGS sequence"/>
</dbReference>
<reference evidence="2 3" key="1">
    <citation type="submission" date="2018-02" db="EMBL/GenBank/DDBJ databases">
        <title>Genomic Encyclopedia of Archaeal and Bacterial Type Strains, Phase II (KMG-II): from individual species to whole genera.</title>
        <authorList>
            <person name="Goeker M."/>
        </authorList>
    </citation>
    <scope>NUCLEOTIDE SEQUENCE [LARGE SCALE GENOMIC DNA]</scope>
    <source>
        <strain evidence="2 3">YU 961-1</strain>
    </source>
</reference>
<evidence type="ECO:0000259" key="1">
    <source>
        <dbReference type="Pfam" id="PF04149"/>
    </source>
</evidence>
<accession>A0A2S6GMZ4</accession>
<protein>
    <submittedName>
        <fullName evidence="2">Uncharacterized protein DUF397</fullName>
    </submittedName>
</protein>
<feature type="domain" description="DUF397" evidence="1">
    <location>
        <begin position="9"/>
        <end position="60"/>
    </location>
</feature>
<proteinExistence type="predicted"/>
<dbReference type="EMBL" id="PTIX01000010">
    <property type="protein sequence ID" value="PPK66543.1"/>
    <property type="molecule type" value="Genomic_DNA"/>
</dbReference>
<gene>
    <name evidence="2" type="ORF">CLV40_110247</name>
</gene>
<keyword evidence="3" id="KW-1185">Reference proteome</keyword>
<dbReference type="InterPro" id="IPR007278">
    <property type="entry name" value="DUF397"/>
</dbReference>
<organism evidence="2 3">
    <name type="scientific">Actinokineospora auranticolor</name>
    <dbReference type="NCBI Taxonomy" id="155976"/>
    <lineage>
        <taxon>Bacteria</taxon>
        <taxon>Bacillati</taxon>
        <taxon>Actinomycetota</taxon>
        <taxon>Actinomycetes</taxon>
        <taxon>Pseudonocardiales</taxon>
        <taxon>Pseudonocardiaceae</taxon>
        <taxon>Actinokineospora</taxon>
    </lineage>
</organism>
<name>A0A2S6GMZ4_9PSEU</name>
<evidence type="ECO:0000313" key="2">
    <source>
        <dbReference type="EMBL" id="PPK66543.1"/>
    </source>
</evidence>
<comment type="caution">
    <text evidence="2">The sequence shown here is derived from an EMBL/GenBank/DDBJ whole genome shotgun (WGS) entry which is preliminary data.</text>
</comment>
<dbReference type="AlphaFoldDB" id="A0A2S6GMZ4"/>